<name>A0A1H9QMG6_9BACI</name>
<organism evidence="1 2">
    <name type="scientific">Lysinibacillus fusiformis</name>
    <dbReference type="NCBI Taxonomy" id="28031"/>
    <lineage>
        <taxon>Bacteria</taxon>
        <taxon>Bacillati</taxon>
        <taxon>Bacillota</taxon>
        <taxon>Bacilli</taxon>
        <taxon>Bacillales</taxon>
        <taxon>Bacillaceae</taxon>
        <taxon>Lysinibacillus</taxon>
    </lineage>
</organism>
<dbReference type="Proteomes" id="UP000199410">
    <property type="component" value="Unassembled WGS sequence"/>
</dbReference>
<proteinExistence type="predicted"/>
<evidence type="ECO:0000313" key="1">
    <source>
        <dbReference type="EMBL" id="SER61607.1"/>
    </source>
</evidence>
<dbReference type="RefSeq" id="WP_089987127.1">
    <property type="nucleotide sequence ID" value="NZ_FMVP01000021.1"/>
</dbReference>
<reference evidence="1 2" key="1">
    <citation type="submission" date="2016-10" db="EMBL/GenBank/DDBJ databases">
        <authorList>
            <person name="Varghese N."/>
            <person name="Submissions S."/>
        </authorList>
    </citation>
    <scope>NUCLEOTIDE SEQUENCE [LARGE SCALE GENOMIC DNA]</scope>
    <source>
        <strain evidence="1 2">TC-13</strain>
    </source>
</reference>
<dbReference type="AlphaFoldDB" id="A0A1H9QMG6"/>
<dbReference type="EMBL" id="FOEL01000019">
    <property type="protein sequence ID" value="SER61607.1"/>
    <property type="molecule type" value="Genomic_DNA"/>
</dbReference>
<comment type="caution">
    <text evidence="1">The sequence shown here is derived from an EMBL/GenBank/DDBJ whole genome shotgun (WGS) entry which is preliminary data.</text>
</comment>
<sequence length="474" mass="54922">MLIKARRNIRYHYNEPDLFIYGSNELIKLKLSISEYDEITSLISKAYQGSEETALFEEFNRYTKLIQFLIEKHVFYLIDPKVYDLHKNSLYLPWVEEQCLSVEKGLRDIEGICVNIPTSYFGAIYLSELLAENHIQHEIVEVENIEVLADGKIASHYYIGKKEDKIWVSTRNHPNFEAVSAEDISEKLLAGFLYYGAIISIIGKEAPVFSINSLMEVERKLAFDGIKKVDYQISVRTPQDAIKNYNSLETFVKKYDSKIVSFNKNRAYFTYNQSPLQIITVQTEDDENYFFADISYERLAQFLSEAAFIEILKNSYSKDLLLKQQGKVIYSTQHHKTGKLYRLDLNELEESELISSLMNQEKLSTNFYLQACSRGGYYLYAVNDKSEAFIFQLPVKTAAQLITVLLTWISMHMNDVSIKESFFQSVDLNELHLKEVSSVNWDNSNQENLVNGQQTTVGKILNDHGFEYELLEVE</sequence>
<evidence type="ECO:0000313" key="2">
    <source>
        <dbReference type="Proteomes" id="UP000199410"/>
    </source>
</evidence>
<accession>A0A1H9QMG6</accession>
<protein>
    <submittedName>
        <fullName evidence="1">Uncharacterized protein</fullName>
    </submittedName>
</protein>
<gene>
    <name evidence="1" type="ORF">SAMN02787113_04213</name>
</gene>